<gene>
    <name evidence="7" type="ORF">NHN17_08565</name>
</gene>
<evidence type="ECO:0000313" key="8">
    <source>
        <dbReference type="Proteomes" id="UP001524460"/>
    </source>
</evidence>
<evidence type="ECO:0000256" key="3">
    <source>
        <dbReference type="ARBA" id="ARBA00012756"/>
    </source>
</evidence>
<protein>
    <recommendedName>
        <fullName evidence="3">beta-galactosidase</fullName>
        <ecNumber evidence="3">3.2.1.23</ecNumber>
    </recommendedName>
</protein>
<dbReference type="InterPro" id="IPR017853">
    <property type="entry name" value="GH"/>
</dbReference>
<dbReference type="RefSeq" id="WP_255041884.1">
    <property type="nucleotide sequence ID" value="NZ_JANEYT010000014.1"/>
</dbReference>
<evidence type="ECO:0000256" key="1">
    <source>
        <dbReference type="ARBA" id="ARBA00001412"/>
    </source>
</evidence>
<proteinExistence type="inferred from homology"/>
<accession>A0ABT1N060</accession>
<keyword evidence="5" id="KW-0326">Glycosidase</keyword>
<comment type="caution">
    <text evidence="7">The sequence shown here is derived from an EMBL/GenBank/DDBJ whole genome shotgun (WGS) entry which is preliminary data.</text>
</comment>
<sequence>MPSYDLSGTWLYKLDPNDVGDSESWFVNFNEDGELKFPGTLSINKIGEPQLFTDEFNEENLHCLRDNYKYLGAVWLKRKVFIDQKVDNAKYKIIFERLNYNSKLWINGNFVGNTISLCVPHQYDVSQLLVAGQHNEICVCIDNRDTQELGILASAYTDDTQTMWNGIVGDLLIKVCDERKVERPKISIDNDRDVVEFTHILPPKAEFPIEVSIDELDINHTFEESSVIDNKIKIYIPLSCFTQWNEFNPKQYEYRIVTPLQADTHQIAVRQIKTDSDGVHIGGKHIFLRGTLDCCIYPLTGHPPCDVESWKRVMKTVKDYGLNHIRFHSWCPPEAAYLAANELGVYLNIEGPIWLDYCMNRIVGSFPQHRDFIKSEAQRILKEYGHHPSFCFFANGNELRGDFSILRDAIAPLKIEYPNILFTLTSNWDRDIESYDDFFTSQSVGGVGVRGQYFLEDLVRGTKLEFSQGSSNSPVPVVSHEVGQYLVYPDMAEIDDYTGVLNPINLKIIKKDLVEKKLISHAEEYKLGSGQLAKMLYKDEIEAALRTPNFGGIQLLDLHDYPGQGTATIGMLNAFWKSKGIVSGTDFREFCNDVVPLLELEKRIYKSGDSLSFTPLISNYSNRKLDKVKAVIKIYQRDKLIESVPLFVNEIKQGQLYRFEDYTVTLKNCSSTSPVELSFEVEGTEYKNRWMIWVLPKAANLSCCELVNNKKVFVFNTFNELVIKKLEQGEDVLIVPDVNCLTSPKPGTFFPVFWSPICFSSEDSLGLIIDHESDMLSMFPTEKYINYQWKSLLEDSVNIDYSSMGVTFKPIIDVIPNYLHNAARTNLFEANVLNGRVIFAGFDFFDELNTDPVASCLLSSILSYMESPNFEPGNHLTKEQMLTLFKESISSNHDNDLAYRKPAIADCYRDQSTLPHKAVDGKCITGWFASEYEAGHWWRVDLGKVSTISEIEIEFNHDALYEYTIAGSVDGIDFKNIHQLVNPEVSFRTQNHSICGEWRYIRITYDRRMGSIAAGHRAFRVFG</sequence>
<evidence type="ECO:0000256" key="4">
    <source>
        <dbReference type="ARBA" id="ARBA00022801"/>
    </source>
</evidence>
<dbReference type="EC" id="3.2.1.23" evidence="3"/>
<dbReference type="PANTHER" id="PTHR46323:SF2">
    <property type="entry name" value="BETA-GALACTOSIDASE"/>
    <property type="match status" value="1"/>
</dbReference>
<feature type="domain" description="F5/8 type C" evidence="6">
    <location>
        <begin position="877"/>
        <end position="977"/>
    </location>
</feature>
<dbReference type="InterPro" id="IPR006104">
    <property type="entry name" value="Glyco_hydro_2_N"/>
</dbReference>
<dbReference type="InterPro" id="IPR000421">
    <property type="entry name" value="FA58C"/>
</dbReference>
<reference evidence="7 8" key="1">
    <citation type="submission" date="2022-07" db="EMBL/GenBank/DDBJ databases">
        <title>Photobacterium pectinilyticum sp. nov., a marine bacterium isolated from surface seawater of Qingdao offshore.</title>
        <authorList>
            <person name="Wang X."/>
        </authorList>
    </citation>
    <scope>NUCLEOTIDE SEQUENCE [LARGE SCALE GENOMIC DNA]</scope>
    <source>
        <strain evidence="7 8">ZSDE20</strain>
    </source>
</reference>
<comment type="catalytic activity">
    <reaction evidence="1">
        <text>Hydrolysis of terminal non-reducing beta-D-galactose residues in beta-D-galactosides.</text>
        <dbReference type="EC" id="3.2.1.23"/>
    </reaction>
</comment>
<evidence type="ECO:0000259" key="6">
    <source>
        <dbReference type="PROSITE" id="PS50022"/>
    </source>
</evidence>
<comment type="similarity">
    <text evidence="2">Belongs to the glycosyl hydrolase 2 family.</text>
</comment>
<dbReference type="SUPFAM" id="SSF49785">
    <property type="entry name" value="Galactose-binding domain-like"/>
    <property type="match status" value="2"/>
</dbReference>
<dbReference type="EMBL" id="JANEYT010000014">
    <property type="protein sequence ID" value="MCQ1058110.1"/>
    <property type="molecule type" value="Genomic_DNA"/>
</dbReference>
<dbReference type="Pfam" id="PF00754">
    <property type="entry name" value="F5_F8_type_C"/>
    <property type="match status" value="1"/>
</dbReference>
<dbReference type="PANTHER" id="PTHR46323">
    <property type="entry name" value="BETA-GALACTOSIDASE"/>
    <property type="match status" value="1"/>
</dbReference>
<organism evidence="7 8">
    <name type="scientific">Photobacterium pectinilyticum</name>
    <dbReference type="NCBI Taxonomy" id="2906793"/>
    <lineage>
        <taxon>Bacteria</taxon>
        <taxon>Pseudomonadati</taxon>
        <taxon>Pseudomonadota</taxon>
        <taxon>Gammaproteobacteria</taxon>
        <taxon>Vibrionales</taxon>
        <taxon>Vibrionaceae</taxon>
        <taxon>Photobacterium</taxon>
    </lineage>
</organism>
<evidence type="ECO:0000256" key="2">
    <source>
        <dbReference type="ARBA" id="ARBA00007401"/>
    </source>
</evidence>
<dbReference type="Gene3D" id="2.60.120.260">
    <property type="entry name" value="Galactose-binding domain-like"/>
    <property type="match status" value="2"/>
</dbReference>
<name>A0ABT1N060_9GAMM</name>
<dbReference type="PROSITE" id="PS50022">
    <property type="entry name" value="FA58C_3"/>
    <property type="match status" value="1"/>
</dbReference>
<dbReference type="Pfam" id="PF02837">
    <property type="entry name" value="Glyco_hydro_2_N"/>
    <property type="match status" value="1"/>
</dbReference>
<dbReference type="SUPFAM" id="SSF51445">
    <property type="entry name" value="(Trans)glycosidases"/>
    <property type="match status" value="1"/>
</dbReference>
<dbReference type="InterPro" id="IPR050347">
    <property type="entry name" value="Bact_Beta-galactosidase"/>
</dbReference>
<evidence type="ECO:0000313" key="7">
    <source>
        <dbReference type="EMBL" id="MCQ1058110.1"/>
    </source>
</evidence>
<dbReference type="Proteomes" id="UP001524460">
    <property type="component" value="Unassembled WGS sequence"/>
</dbReference>
<keyword evidence="4" id="KW-0378">Hydrolase</keyword>
<keyword evidence="8" id="KW-1185">Reference proteome</keyword>
<dbReference type="Gene3D" id="3.20.20.80">
    <property type="entry name" value="Glycosidases"/>
    <property type="match status" value="1"/>
</dbReference>
<dbReference type="InterPro" id="IPR008979">
    <property type="entry name" value="Galactose-bd-like_sf"/>
</dbReference>
<evidence type="ECO:0000256" key="5">
    <source>
        <dbReference type="ARBA" id="ARBA00023295"/>
    </source>
</evidence>